<name>A0A2P5IC56_DIAHE</name>
<dbReference type="OrthoDB" id="3770142at2759"/>
<feature type="signal peptide" evidence="1">
    <location>
        <begin position="1"/>
        <end position="20"/>
    </location>
</feature>
<sequence length="167" mass="18849">MRFTVLTAAAYVALLQPVAANFDIYMVDVYDAIFKSHTRGWQIFEAQPGSCEDVQNAPVFYSESDVSKRNGVRCKGSGCDYTPPADNIDQLEMNFSMLSGPIYHWTLYKDRGRTMVGLDGNTYGNCIVFPDGDYNCNSIFGGKEQHHGYRKFRCLTQFTADQINHGR</sequence>
<gene>
    <name evidence="2" type="ORF">DHEL01_v201501</name>
</gene>
<evidence type="ECO:0000313" key="2">
    <source>
        <dbReference type="EMBL" id="POS80094.1"/>
    </source>
</evidence>
<evidence type="ECO:0000256" key="1">
    <source>
        <dbReference type="SAM" id="SignalP"/>
    </source>
</evidence>
<dbReference type="EMBL" id="MAVT02000070">
    <property type="protein sequence ID" value="POS80094.1"/>
    <property type="molecule type" value="Genomic_DNA"/>
</dbReference>
<feature type="chain" id="PRO_5015132160" evidence="1">
    <location>
        <begin position="21"/>
        <end position="167"/>
    </location>
</feature>
<proteinExistence type="predicted"/>
<dbReference type="AlphaFoldDB" id="A0A2P5IC56"/>
<dbReference type="InParanoid" id="A0A2P5IC56"/>
<reference evidence="2" key="1">
    <citation type="submission" date="2017-09" db="EMBL/GenBank/DDBJ databases">
        <title>Polyketide synthases of a Diaporthe helianthi virulent isolate.</title>
        <authorList>
            <person name="Baroncelli R."/>
        </authorList>
    </citation>
    <scope>NUCLEOTIDE SEQUENCE [LARGE SCALE GENOMIC DNA]</scope>
    <source>
        <strain evidence="2">7/96</strain>
    </source>
</reference>
<accession>A0A2P5IC56</accession>
<comment type="caution">
    <text evidence="2">The sequence shown here is derived from an EMBL/GenBank/DDBJ whole genome shotgun (WGS) entry which is preliminary data.</text>
</comment>
<protein>
    <submittedName>
        <fullName evidence="2">Uncharacterized protein</fullName>
    </submittedName>
</protein>
<keyword evidence="3" id="KW-1185">Reference proteome</keyword>
<keyword evidence="1" id="KW-0732">Signal</keyword>
<organism evidence="2 3">
    <name type="scientific">Diaporthe helianthi</name>
    <dbReference type="NCBI Taxonomy" id="158607"/>
    <lineage>
        <taxon>Eukaryota</taxon>
        <taxon>Fungi</taxon>
        <taxon>Dikarya</taxon>
        <taxon>Ascomycota</taxon>
        <taxon>Pezizomycotina</taxon>
        <taxon>Sordariomycetes</taxon>
        <taxon>Sordariomycetidae</taxon>
        <taxon>Diaporthales</taxon>
        <taxon>Diaporthaceae</taxon>
        <taxon>Diaporthe</taxon>
    </lineage>
</organism>
<evidence type="ECO:0000313" key="3">
    <source>
        <dbReference type="Proteomes" id="UP000094444"/>
    </source>
</evidence>
<dbReference type="Proteomes" id="UP000094444">
    <property type="component" value="Unassembled WGS sequence"/>
</dbReference>